<evidence type="ECO:0000256" key="1">
    <source>
        <dbReference type="SAM" id="MobiDB-lite"/>
    </source>
</evidence>
<feature type="region of interest" description="Disordered" evidence="1">
    <location>
        <begin position="9"/>
        <end position="35"/>
    </location>
</feature>
<dbReference type="SUPFAM" id="SSF49764">
    <property type="entry name" value="HSP20-like chaperones"/>
    <property type="match status" value="1"/>
</dbReference>
<gene>
    <name evidence="3" type="ORF">EVOR1521_LOCUS24098</name>
</gene>
<dbReference type="InterPro" id="IPR008978">
    <property type="entry name" value="HSP20-like_chaperone"/>
</dbReference>
<dbReference type="AlphaFoldDB" id="A0AA36J735"/>
<dbReference type="Pfam" id="PF04969">
    <property type="entry name" value="CS"/>
    <property type="match status" value="1"/>
</dbReference>
<organism evidence="3 4">
    <name type="scientific">Effrenium voratum</name>
    <dbReference type="NCBI Taxonomy" id="2562239"/>
    <lineage>
        <taxon>Eukaryota</taxon>
        <taxon>Sar</taxon>
        <taxon>Alveolata</taxon>
        <taxon>Dinophyceae</taxon>
        <taxon>Suessiales</taxon>
        <taxon>Symbiodiniaceae</taxon>
        <taxon>Effrenium</taxon>
    </lineage>
</organism>
<dbReference type="Gene3D" id="2.60.40.790">
    <property type="match status" value="1"/>
</dbReference>
<feature type="compositionally biased region" description="Low complexity" evidence="1">
    <location>
        <begin position="22"/>
        <end position="35"/>
    </location>
</feature>
<evidence type="ECO:0000313" key="3">
    <source>
        <dbReference type="EMBL" id="CAJ1400848.1"/>
    </source>
</evidence>
<name>A0AA36J735_9DINO</name>
<evidence type="ECO:0000259" key="2">
    <source>
        <dbReference type="PROSITE" id="PS51203"/>
    </source>
</evidence>
<dbReference type="PANTHER" id="PTHR13164">
    <property type="entry name" value="CALICYLIN BINDING PROTEIN"/>
    <property type="match status" value="1"/>
</dbReference>
<keyword evidence="4" id="KW-1185">Reference proteome</keyword>
<feature type="domain" description="CS" evidence="2">
    <location>
        <begin position="116"/>
        <end position="212"/>
    </location>
</feature>
<dbReference type="InterPro" id="IPR007052">
    <property type="entry name" value="CS_dom"/>
</dbReference>
<dbReference type="PANTHER" id="PTHR13164:SF6">
    <property type="entry name" value="CS DOMAIN-CONTAINING PROTEIN"/>
    <property type="match status" value="1"/>
</dbReference>
<dbReference type="EMBL" id="CAUJNA010003388">
    <property type="protein sequence ID" value="CAJ1400848.1"/>
    <property type="molecule type" value="Genomic_DNA"/>
</dbReference>
<dbReference type="GO" id="GO:0005634">
    <property type="term" value="C:nucleus"/>
    <property type="evidence" value="ECO:0007669"/>
    <property type="project" value="TreeGrafter"/>
</dbReference>
<dbReference type="PROSITE" id="PS51203">
    <property type="entry name" value="CS"/>
    <property type="match status" value="1"/>
</dbReference>
<dbReference type="InterPro" id="IPR052289">
    <property type="entry name" value="Calcyclin-binding_UBL-bridge"/>
</dbReference>
<comment type="caution">
    <text evidence="3">The sequence shown here is derived from an EMBL/GenBank/DDBJ whole genome shotgun (WGS) entry which is preliminary data.</text>
</comment>
<protein>
    <recommendedName>
        <fullName evidence="2">CS domain-containing protein</fullName>
    </recommendedName>
</protein>
<accession>A0AA36J735</accession>
<dbReference type="Proteomes" id="UP001178507">
    <property type="component" value="Unassembled WGS sequence"/>
</dbReference>
<proteinExistence type="predicted"/>
<sequence length="214" mass="23040">MGSILTLLFGRPKLAPPKPEGSADPAASGTAAGASAAAADASALRENIQKKGENAYYYAHNRKFEVPADAKVISGPGLVTGGPPVKLDIEVPEVKSFFGDMAKGEANAPSADKPLEAIRNFSWTDDGGKVKVYLQLPDGTLQDASQVTCDFQPHSFHVQVSQDKGARYMCKMDPLYGEVVPESCSFRSSLEKSKVTVTLTKKKKDQTWYDLKKN</sequence>
<reference evidence="3" key="1">
    <citation type="submission" date="2023-08" db="EMBL/GenBank/DDBJ databases">
        <authorList>
            <person name="Chen Y."/>
            <person name="Shah S."/>
            <person name="Dougan E. K."/>
            <person name="Thang M."/>
            <person name="Chan C."/>
        </authorList>
    </citation>
    <scope>NUCLEOTIDE SEQUENCE</scope>
</reference>
<evidence type="ECO:0000313" key="4">
    <source>
        <dbReference type="Proteomes" id="UP001178507"/>
    </source>
</evidence>